<dbReference type="Proteomes" id="UP000057389">
    <property type="component" value="Unassembled WGS sequence"/>
</dbReference>
<organism evidence="2 3">
    <name type="scientific">Vibrio toranzoniae</name>
    <dbReference type="NCBI Taxonomy" id="1194427"/>
    <lineage>
        <taxon>Bacteria</taxon>
        <taxon>Pseudomonadati</taxon>
        <taxon>Pseudomonadota</taxon>
        <taxon>Gammaproteobacteria</taxon>
        <taxon>Vibrionales</taxon>
        <taxon>Vibrionaceae</taxon>
        <taxon>Vibrio</taxon>
    </lineage>
</organism>
<name>A0A109D5Y5_9VIBR</name>
<dbReference type="EMBL" id="LMXU01000032">
    <property type="protein sequence ID" value="KWT99488.1"/>
    <property type="molecule type" value="Genomic_DNA"/>
</dbReference>
<dbReference type="Gene3D" id="1.20.120.520">
    <property type="entry name" value="nmb1532 protein domain like"/>
    <property type="match status" value="1"/>
</dbReference>
<dbReference type="OrthoDB" id="5523420at2"/>
<evidence type="ECO:0000313" key="2">
    <source>
        <dbReference type="EMBL" id="KWT99488.1"/>
    </source>
</evidence>
<accession>A0A109D5Y5</accession>
<dbReference type="PANTHER" id="PTHR35585">
    <property type="entry name" value="HHE DOMAIN PROTEIN (AFU_ORTHOLOGUE AFUA_4G00730)"/>
    <property type="match status" value="1"/>
</dbReference>
<dbReference type="PANTHER" id="PTHR35585:SF1">
    <property type="entry name" value="HHE DOMAIN PROTEIN (AFU_ORTHOLOGUE AFUA_4G00730)"/>
    <property type="match status" value="1"/>
</dbReference>
<protein>
    <submittedName>
        <fullName evidence="2">Hemerythrin</fullName>
    </submittedName>
</protein>
<keyword evidence="3" id="KW-1185">Reference proteome</keyword>
<comment type="caution">
    <text evidence="2">The sequence shown here is derived from an EMBL/GenBank/DDBJ whole genome shotgun (WGS) entry which is preliminary data.</text>
</comment>
<evidence type="ECO:0000259" key="1">
    <source>
        <dbReference type="Pfam" id="PF01814"/>
    </source>
</evidence>
<dbReference type="Pfam" id="PF01814">
    <property type="entry name" value="Hemerythrin"/>
    <property type="match status" value="1"/>
</dbReference>
<evidence type="ECO:0000313" key="3">
    <source>
        <dbReference type="Proteomes" id="UP000057389"/>
    </source>
</evidence>
<dbReference type="AlphaFoldDB" id="A0A109D5Y5"/>
<proteinExistence type="predicted"/>
<dbReference type="GeneID" id="300180571"/>
<gene>
    <name evidence="2" type="ORF">APQ14_14120</name>
</gene>
<reference evidence="2 3" key="1">
    <citation type="submission" date="2015-11" db="EMBL/GenBank/DDBJ databases">
        <title>Draft WGS of Vibrio toranzoniae.</title>
        <authorList>
            <person name="Lasa A."/>
            <person name="Romalde J.L."/>
        </authorList>
    </citation>
    <scope>NUCLEOTIDE SEQUENCE [LARGE SCALE GENOMIC DNA]</scope>
    <source>
        <strain evidence="2 3">Vb 10.8</strain>
    </source>
</reference>
<dbReference type="InterPro" id="IPR012312">
    <property type="entry name" value="Hemerythrin-like"/>
</dbReference>
<sequence>MKNIFDVLKDSHEKQRLLMDAILQTSGDTQARQEFYSNLKEELTKHAVAEERHFYAPLIESDQSVDMTRHGIAEHHGIDKVLAQLDDTEMSSPTWLTLMKTLKHKVEHHLEEEEQHFFQTAGKVLDSDQKETLALKYEQEMA</sequence>
<feature type="domain" description="Hemerythrin-like" evidence="1">
    <location>
        <begin position="4"/>
        <end position="120"/>
    </location>
</feature>
<dbReference type="RefSeq" id="WP_017054944.1">
    <property type="nucleotide sequence ID" value="NZ_AP025515.1"/>
</dbReference>